<comment type="caution">
    <text evidence="1">The sequence shown here is derived from an EMBL/GenBank/DDBJ whole genome shotgun (WGS) entry which is preliminary data.</text>
</comment>
<gene>
    <name evidence="1" type="ORF">TSOC_013580</name>
</gene>
<sequence length="86" mass="9497">MGLAQLQHWGRAQLLHDRVRISTNPADLVLPDVNVVHVRRCSPVHPKHIRRQAEELGVGFRARPCDVLTLDATTALHSRPPGVGGE</sequence>
<dbReference type="Proteomes" id="UP000236333">
    <property type="component" value="Unassembled WGS sequence"/>
</dbReference>
<dbReference type="AlphaFoldDB" id="A0A2J7ZK00"/>
<keyword evidence="2" id="KW-1185">Reference proteome</keyword>
<name>A0A2J7ZK00_9CHLO</name>
<evidence type="ECO:0000313" key="2">
    <source>
        <dbReference type="Proteomes" id="UP000236333"/>
    </source>
</evidence>
<reference evidence="1 2" key="1">
    <citation type="journal article" date="2017" name="Mol. Biol. Evol.">
        <title>The 4-celled Tetrabaena socialis nuclear genome reveals the essential components for genetic control of cell number at the origin of multicellularity in the volvocine lineage.</title>
        <authorList>
            <person name="Featherston J."/>
            <person name="Arakaki Y."/>
            <person name="Hanschen E.R."/>
            <person name="Ferris P.J."/>
            <person name="Michod R.E."/>
            <person name="Olson B.J.S.C."/>
            <person name="Nozaki H."/>
            <person name="Durand P.M."/>
        </authorList>
    </citation>
    <scope>NUCLEOTIDE SEQUENCE [LARGE SCALE GENOMIC DNA]</scope>
    <source>
        <strain evidence="1 2">NIES-571</strain>
    </source>
</reference>
<proteinExistence type="predicted"/>
<accession>A0A2J7ZK00</accession>
<organism evidence="1 2">
    <name type="scientific">Tetrabaena socialis</name>
    <dbReference type="NCBI Taxonomy" id="47790"/>
    <lineage>
        <taxon>Eukaryota</taxon>
        <taxon>Viridiplantae</taxon>
        <taxon>Chlorophyta</taxon>
        <taxon>core chlorophytes</taxon>
        <taxon>Chlorophyceae</taxon>
        <taxon>CS clade</taxon>
        <taxon>Chlamydomonadales</taxon>
        <taxon>Tetrabaenaceae</taxon>
        <taxon>Tetrabaena</taxon>
    </lineage>
</organism>
<evidence type="ECO:0000313" key="1">
    <source>
        <dbReference type="EMBL" id="PNH00591.1"/>
    </source>
</evidence>
<dbReference type="EMBL" id="PGGS01001287">
    <property type="protein sequence ID" value="PNH00591.1"/>
    <property type="molecule type" value="Genomic_DNA"/>
</dbReference>
<protein>
    <submittedName>
        <fullName evidence="1">Uncharacterized protein</fullName>
    </submittedName>
</protein>
<dbReference type="OrthoDB" id="539419at2759"/>